<name>A0A098VTR8_9MICR</name>
<keyword evidence="2" id="KW-1185">Reference proteome</keyword>
<dbReference type="EMBL" id="JMKJ01000384">
    <property type="protein sequence ID" value="KGG51121.1"/>
    <property type="molecule type" value="Genomic_DNA"/>
</dbReference>
<accession>A0A098VTR8</accession>
<dbReference type="Proteomes" id="UP000029725">
    <property type="component" value="Unassembled WGS sequence"/>
</dbReference>
<dbReference type="GeneID" id="25260015"/>
<evidence type="ECO:0000313" key="1">
    <source>
        <dbReference type="EMBL" id="KGG51121.1"/>
    </source>
</evidence>
<evidence type="ECO:0000313" key="2">
    <source>
        <dbReference type="Proteomes" id="UP000029725"/>
    </source>
</evidence>
<comment type="caution">
    <text evidence="1">The sequence shown here is derived from an EMBL/GenBank/DDBJ whole genome shotgun (WGS) entry which is preliminary data.</text>
</comment>
<dbReference type="HOGENOM" id="CLU_2126944_0_0_1"/>
<proteinExistence type="predicted"/>
<dbReference type="AlphaFoldDB" id="A0A098VTR8"/>
<reference evidence="1 2" key="1">
    <citation type="submission" date="2014-04" db="EMBL/GenBank/DDBJ databases">
        <title>A new species of microsporidia sheds light on the evolution of extreme parasitism.</title>
        <authorList>
            <person name="Haag K.L."/>
            <person name="James T.Y."/>
            <person name="Larsson R."/>
            <person name="Schaer T.M."/>
            <person name="Refardt D."/>
            <person name="Pombert J.-F."/>
            <person name="Ebert D."/>
        </authorList>
    </citation>
    <scope>NUCLEOTIDE SEQUENCE [LARGE SCALE GENOMIC DNA]</scope>
    <source>
        <strain evidence="1 2">UGP3</strain>
        <tissue evidence="1">Spores</tissue>
    </source>
</reference>
<gene>
    <name evidence="1" type="ORF">DI09_450p10</name>
</gene>
<dbReference type="RefSeq" id="XP_013237557.1">
    <property type="nucleotide sequence ID" value="XM_013382103.1"/>
</dbReference>
<organism evidence="1 2">
    <name type="scientific">Mitosporidium daphniae</name>
    <dbReference type="NCBI Taxonomy" id="1485682"/>
    <lineage>
        <taxon>Eukaryota</taxon>
        <taxon>Fungi</taxon>
        <taxon>Fungi incertae sedis</taxon>
        <taxon>Microsporidia</taxon>
        <taxon>Mitosporidium</taxon>
    </lineage>
</organism>
<protein>
    <submittedName>
        <fullName evidence="1">Uncharacterized protein</fullName>
    </submittedName>
</protein>
<sequence length="114" mass="12581">MESNKMFALIIDTALENTSNVFFLIFCKMNRKKKKSYISLFLSFGTIIAQNGTQPDSARVIVGSQANISVDVLLNDNLNANKDYELISVYKSTTSTSVNISTNGSKAQYQDPQG</sequence>
<dbReference type="VEuPathDB" id="MicrosporidiaDB:DI09_450p10"/>
<feature type="non-terminal residue" evidence="1">
    <location>
        <position position="114"/>
    </location>
</feature>